<reference evidence="3" key="2">
    <citation type="submission" date="2022-01" db="EMBL/GenBank/DDBJ databases">
        <authorList>
            <person name="Yamashiro T."/>
            <person name="Shiraishi A."/>
            <person name="Satake H."/>
            <person name="Nakayama K."/>
        </authorList>
    </citation>
    <scope>NUCLEOTIDE SEQUENCE</scope>
</reference>
<reference evidence="3" key="1">
    <citation type="journal article" date="2022" name="Int. J. Mol. Sci.">
        <title>Draft Genome of Tanacetum Coccineum: Genomic Comparison of Closely Related Tanacetum-Family Plants.</title>
        <authorList>
            <person name="Yamashiro T."/>
            <person name="Shiraishi A."/>
            <person name="Nakayama K."/>
            <person name="Satake H."/>
        </authorList>
    </citation>
    <scope>NUCLEOTIDE SEQUENCE</scope>
</reference>
<evidence type="ECO:0000313" key="4">
    <source>
        <dbReference type="Proteomes" id="UP001151760"/>
    </source>
</evidence>
<dbReference type="CDD" id="cd09272">
    <property type="entry name" value="RNase_HI_RT_Ty1"/>
    <property type="match status" value="1"/>
</dbReference>
<feature type="region of interest" description="Disordered" evidence="1">
    <location>
        <begin position="554"/>
        <end position="579"/>
    </location>
</feature>
<accession>A0ABQ5FG23</accession>
<dbReference type="PANTHER" id="PTHR11439:SF495">
    <property type="entry name" value="REVERSE TRANSCRIPTASE, RNA-DEPENDENT DNA POLYMERASE-RELATED"/>
    <property type="match status" value="1"/>
</dbReference>
<sequence length="634" mass="71278">MEPSTVISPIPTTRVHSIHPKAQINGDPNWVEAMQEELLQFKIQKIWTLVDLPSGKKAIGTKVEAIRIFLAFASFMNFLVYQMDVKSAFLYGTIEKEVYVCQPPGFVDLEFPEKVYKVEKALYGLHQAPRAYIRTTSTPMETNMALTKDEDGEDVDVHLYRFQVLPKVSHLNVVKRIFRYLKGQPKLGLWYPKDSPLTLEAFSNSDYAGASLDRKSTTGGCQFLGSRLISWQCKKQTTTKIHVDNESAICVVKNPIYHSKTKHIVIRHHFIRDSYEKRLIDMVKIHTDNNVANLLTKALIQKRSGPQSGYPPIKVGDEAVHKELGNRMERAATTASSFEAEQDSDAQTRFETQSKSPMTHLSQELTHLEVGRTLEDNGGVTTLPNLEIFEKLALMGAPETSPSRITSSPSLSPQHTPVSTPSTSQPPNTQPTPDAEEVVPMPHELPLHSVHSLGRDEGSLSLSELMVLQGEEVIANSQSIKLEGGRRGGFRIVVSDEKECLEDPSKQGCEKLQRLIKDLYLHRYMDEGTSWIQEDIEIQEKISDDTEVVLEEEEPTKLVEDQGSGEKGEKQVSTVGAEHSTVIPKVSTAAENIMYIRRSAEKKKDKGKGIMIKPEKKTKKQLEQERLMSPFYKT</sequence>
<dbReference type="Pfam" id="PF07727">
    <property type="entry name" value="RVT_2"/>
    <property type="match status" value="1"/>
</dbReference>
<comment type="caution">
    <text evidence="3">The sequence shown here is derived from an EMBL/GenBank/DDBJ whole genome shotgun (WGS) entry which is preliminary data.</text>
</comment>
<keyword evidence="4" id="KW-1185">Reference proteome</keyword>
<evidence type="ECO:0000256" key="1">
    <source>
        <dbReference type="SAM" id="MobiDB-lite"/>
    </source>
</evidence>
<protein>
    <submittedName>
        <fullName evidence="3">Ribonuclease H-like domain-containing protein</fullName>
    </submittedName>
</protein>
<dbReference type="Proteomes" id="UP001151760">
    <property type="component" value="Unassembled WGS sequence"/>
</dbReference>
<dbReference type="PANTHER" id="PTHR11439">
    <property type="entry name" value="GAG-POL-RELATED RETROTRANSPOSON"/>
    <property type="match status" value="1"/>
</dbReference>
<feature type="compositionally biased region" description="Low complexity" evidence="1">
    <location>
        <begin position="399"/>
        <end position="433"/>
    </location>
</feature>
<feature type="region of interest" description="Disordered" evidence="1">
    <location>
        <begin position="330"/>
        <end position="361"/>
    </location>
</feature>
<feature type="domain" description="Reverse transcriptase Ty1/copia-type" evidence="2">
    <location>
        <begin position="62"/>
        <end position="138"/>
    </location>
</feature>
<evidence type="ECO:0000313" key="3">
    <source>
        <dbReference type="EMBL" id="GJT61878.1"/>
    </source>
</evidence>
<dbReference type="InterPro" id="IPR013103">
    <property type="entry name" value="RVT_2"/>
</dbReference>
<feature type="compositionally biased region" description="Polar residues" evidence="1">
    <location>
        <begin position="333"/>
        <end position="361"/>
    </location>
</feature>
<feature type="compositionally biased region" description="Basic and acidic residues" evidence="1">
    <location>
        <begin position="555"/>
        <end position="570"/>
    </location>
</feature>
<evidence type="ECO:0000259" key="2">
    <source>
        <dbReference type="Pfam" id="PF07727"/>
    </source>
</evidence>
<feature type="region of interest" description="Disordered" evidence="1">
    <location>
        <begin position="399"/>
        <end position="438"/>
    </location>
</feature>
<gene>
    <name evidence="3" type="ORF">Tco_1005411</name>
</gene>
<dbReference type="EMBL" id="BQNB010017326">
    <property type="protein sequence ID" value="GJT61878.1"/>
    <property type="molecule type" value="Genomic_DNA"/>
</dbReference>
<feature type="region of interest" description="Disordered" evidence="1">
    <location>
        <begin position="600"/>
        <end position="634"/>
    </location>
</feature>
<name>A0ABQ5FG23_9ASTR</name>
<proteinExistence type="predicted"/>
<organism evidence="3 4">
    <name type="scientific">Tanacetum coccineum</name>
    <dbReference type="NCBI Taxonomy" id="301880"/>
    <lineage>
        <taxon>Eukaryota</taxon>
        <taxon>Viridiplantae</taxon>
        <taxon>Streptophyta</taxon>
        <taxon>Embryophyta</taxon>
        <taxon>Tracheophyta</taxon>
        <taxon>Spermatophyta</taxon>
        <taxon>Magnoliopsida</taxon>
        <taxon>eudicotyledons</taxon>
        <taxon>Gunneridae</taxon>
        <taxon>Pentapetalae</taxon>
        <taxon>asterids</taxon>
        <taxon>campanulids</taxon>
        <taxon>Asterales</taxon>
        <taxon>Asteraceae</taxon>
        <taxon>Asteroideae</taxon>
        <taxon>Anthemideae</taxon>
        <taxon>Anthemidinae</taxon>
        <taxon>Tanacetum</taxon>
    </lineage>
</organism>